<protein>
    <submittedName>
        <fullName evidence="2">CinA family protein</fullName>
    </submittedName>
</protein>
<dbReference type="SUPFAM" id="SSF142433">
    <property type="entry name" value="CinA-like"/>
    <property type="match status" value="1"/>
</dbReference>
<dbReference type="Pfam" id="PF02464">
    <property type="entry name" value="CinA"/>
    <property type="match status" value="1"/>
</dbReference>
<dbReference type="KEGG" id="pxi:J5O05_12635"/>
<dbReference type="RefSeq" id="WP_208842336.1">
    <property type="nucleotide sequence ID" value="NZ_CP072133.1"/>
</dbReference>
<accession>A0A975HKB6</accession>
<dbReference type="EMBL" id="CP072133">
    <property type="protein sequence ID" value="QTH70752.1"/>
    <property type="molecule type" value="Genomic_DNA"/>
</dbReference>
<dbReference type="InterPro" id="IPR008136">
    <property type="entry name" value="CinA_C"/>
</dbReference>
<sequence length="165" mass="17138">MNLHQEITTLAAKVGSILTDKRLTITTIESCTGGGISYALTDTPGSSAYIEQCFVTYSNAAKSALANVSTETLAAFGAVSEQVVREMANGGASAAHADVAIAVSGIAGPSGGSVEKPVGLVWFAWKVLDKTMSVSHTFSGNRSEVRSQAIAFALENLLKLLNDKN</sequence>
<gene>
    <name evidence="2" type="ORF">J5O05_12635</name>
</gene>
<dbReference type="Gene3D" id="3.90.950.20">
    <property type="entry name" value="CinA-like"/>
    <property type="match status" value="1"/>
</dbReference>
<dbReference type="Proteomes" id="UP000664904">
    <property type="component" value="Chromosome"/>
</dbReference>
<dbReference type="InterPro" id="IPR036653">
    <property type="entry name" value="CinA-like_C"/>
</dbReference>
<name>A0A975HKB6_9GAMM</name>
<reference evidence="2" key="1">
    <citation type="submission" date="2021-03" db="EMBL/GenBank/DDBJ databases">
        <title>Complete Genome of Pseudoalteromonas xiamenensis STKMTI.2, a new potential marine bacterium producing anti-Vibrio compounds.</title>
        <authorList>
            <person name="Handayani D.P."/>
            <person name="Isnansetyo A."/>
            <person name="Istiqomah I."/>
            <person name="Jumina J."/>
        </authorList>
    </citation>
    <scope>NUCLEOTIDE SEQUENCE</scope>
    <source>
        <strain evidence="2">STKMTI.2</strain>
    </source>
</reference>
<feature type="domain" description="CinA C-terminal" evidence="1">
    <location>
        <begin position="8"/>
        <end position="160"/>
    </location>
</feature>
<organism evidence="2 3">
    <name type="scientific">Pseudoalteromonas xiamenensis</name>
    <dbReference type="NCBI Taxonomy" id="882626"/>
    <lineage>
        <taxon>Bacteria</taxon>
        <taxon>Pseudomonadati</taxon>
        <taxon>Pseudomonadota</taxon>
        <taxon>Gammaproteobacteria</taxon>
        <taxon>Alteromonadales</taxon>
        <taxon>Pseudoalteromonadaceae</taxon>
        <taxon>Pseudoalteromonas</taxon>
    </lineage>
</organism>
<proteinExistence type="predicted"/>
<keyword evidence="3" id="KW-1185">Reference proteome</keyword>
<evidence type="ECO:0000259" key="1">
    <source>
        <dbReference type="Pfam" id="PF02464"/>
    </source>
</evidence>
<evidence type="ECO:0000313" key="2">
    <source>
        <dbReference type="EMBL" id="QTH70752.1"/>
    </source>
</evidence>
<evidence type="ECO:0000313" key="3">
    <source>
        <dbReference type="Proteomes" id="UP000664904"/>
    </source>
</evidence>
<dbReference type="AlphaFoldDB" id="A0A975HKB6"/>
<dbReference type="NCBIfam" id="TIGR00199">
    <property type="entry name" value="PncC_domain"/>
    <property type="match status" value="1"/>
</dbReference>